<feature type="compositionally biased region" description="Low complexity" evidence="2">
    <location>
        <begin position="45"/>
        <end position="57"/>
    </location>
</feature>
<organism evidence="4 5">
    <name type="scientific">Streptomyces thermolilacinus SPC6</name>
    <dbReference type="NCBI Taxonomy" id="1306406"/>
    <lineage>
        <taxon>Bacteria</taxon>
        <taxon>Bacillati</taxon>
        <taxon>Actinomycetota</taxon>
        <taxon>Actinomycetes</taxon>
        <taxon>Kitasatosporales</taxon>
        <taxon>Streptomycetaceae</taxon>
        <taxon>Streptomyces</taxon>
    </lineage>
</organism>
<evidence type="ECO:0000313" key="5">
    <source>
        <dbReference type="Proteomes" id="UP000095329"/>
    </source>
</evidence>
<dbReference type="PANTHER" id="PTHR46580:SF4">
    <property type="entry name" value="ATP_GTP-BINDING PROTEIN"/>
    <property type="match status" value="1"/>
</dbReference>
<feature type="chain" id="PRO_5008914801" description="FlgD Ig-like domain-containing protein" evidence="3">
    <location>
        <begin position="36"/>
        <end position="757"/>
    </location>
</feature>
<evidence type="ECO:0008006" key="6">
    <source>
        <dbReference type="Google" id="ProtNLM"/>
    </source>
</evidence>
<accession>A0A1D3DTP5</accession>
<comment type="caution">
    <text evidence="4">The sequence shown here is derived from an EMBL/GenBank/DDBJ whole genome shotgun (WGS) entry which is preliminary data.</text>
</comment>
<dbReference type="InterPro" id="IPR013517">
    <property type="entry name" value="FG-GAP"/>
</dbReference>
<sequence length="757" mass="79083">MASARTTRRRLTASVATVLAVTVGAGVLASPGAVAAPAATPVAQAPAAPGASTTGTTDEASLPLDADIVSTGDSGYLTSREDGTGNTVLEWHRYADGSVEPITTGTIGHDSHSDTVVTSDGAGTVFVRDMSAGAATSFSVDLAAEFKPGAKLVGVVGGNLFVKVPTTQDYHELWQLTQTDGITKKTKRSAGFYSIDFKVVATTGHQMLVLGSNRVWSQATYRTQFWKTKAPVEGDTAVDMWSTGTGTQHIAAWNHNSTGAVTADYTAWVDYPTGYTRLAVAADATGTNFRMESHMAAARIEGILWDTLLYGVPGPVQDVVQSPLYARSTKSSTSEPYVLLEHYSSVAHAPDGTLLVRGSTADADGLFRIEVGDQGRPTATLVARTDKVMALKVNESKVPAAVDLEQPGSTAPMEWTLSRANATVDLTLTHTATGKALTQRLPRPSDGSSRFTFAWDGLLDGASAPNGAYTWHLTATPEDGIGGAATASGGFPVTRQANPHDFNDNGSTDVLARDASGTLWRDDLFDWPTGSHVTAAKREQIGRGWQAYNQIEAVGNVGGSPVGDLIARDTSGGLWLYEGTGAGNFTARVQIGSGWQIYDKLAGGSDLTGDGRPDLVARDTSGVLWAYPGTGNASAPLANRVRVGGGWQIYNTITAVGDIAGDPAGDLVARDAYGVLWLYQGDGAGNFSTRVRVGSGWNAFTQLVGAGDVTGDGRPDLVAYGANGTYVYRSTGSATAPFARWTTNLYAGEGTAFNSLA</sequence>
<dbReference type="Pfam" id="PF13517">
    <property type="entry name" value="FG-GAP_3"/>
    <property type="match status" value="1"/>
</dbReference>
<gene>
    <name evidence="4" type="ORF">J116_015615</name>
</gene>
<dbReference type="RefSeq" id="WP_023588006.1">
    <property type="nucleotide sequence ID" value="NZ_ASHX02000001.1"/>
</dbReference>
<evidence type="ECO:0000256" key="3">
    <source>
        <dbReference type="SAM" id="SignalP"/>
    </source>
</evidence>
<feature type="signal peptide" evidence="3">
    <location>
        <begin position="1"/>
        <end position="35"/>
    </location>
</feature>
<dbReference type="PROSITE" id="PS51318">
    <property type="entry name" value="TAT"/>
    <property type="match status" value="1"/>
</dbReference>
<dbReference type="OrthoDB" id="3921761at2"/>
<feature type="region of interest" description="Disordered" evidence="2">
    <location>
        <begin position="45"/>
        <end position="65"/>
    </location>
</feature>
<dbReference type="EMBL" id="ASHX02000001">
    <property type="protein sequence ID" value="OEJ95701.1"/>
    <property type="molecule type" value="Genomic_DNA"/>
</dbReference>
<dbReference type="SUPFAM" id="SSF69318">
    <property type="entry name" value="Integrin alpha N-terminal domain"/>
    <property type="match status" value="1"/>
</dbReference>
<dbReference type="PANTHER" id="PTHR46580">
    <property type="entry name" value="SENSOR KINASE-RELATED"/>
    <property type="match status" value="1"/>
</dbReference>
<reference evidence="4 5" key="1">
    <citation type="journal article" date="2013" name="Genome Announc.">
        <title>Genome Sequence of Streptomyces violaceusniger Strain SPC6, a Halotolerant Streptomycete That Exhibits Rapid Growth and Development.</title>
        <authorList>
            <person name="Chen X."/>
            <person name="Zhang B."/>
            <person name="Zhang W."/>
            <person name="Wu X."/>
            <person name="Zhang M."/>
            <person name="Chen T."/>
            <person name="Liu G."/>
            <person name="Dyson P."/>
        </authorList>
    </citation>
    <scope>NUCLEOTIDE SEQUENCE [LARGE SCALE GENOMIC DNA]</scope>
    <source>
        <strain evidence="4 5">SPC6</strain>
    </source>
</reference>
<proteinExistence type="predicted"/>
<evidence type="ECO:0000256" key="2">
    <source>
        <dbReference type="SAM" id="MobiDB-lite"/>
    </source>
</evidence>
<evidence type="ECO:0000313" key="4">
    <source>
        <dbReference type="EMBL" id="OEJ95701.1"/>
    </source>
</evidence>
<dbReference type="eggNOG" id="COG5640">
    <property type="taxonomic scope" value="Bacteria"/>
</dbReference>
<name>A0A1D3DTP5_9ACTN</name>
<dbReference type="AlphaFoldDB" id="A0A1D3DTP5"/>
<evidence type="ECO:0000256" key="1">
    <source>
        <dbReference type="ARBA" id="ARBA00022729"/>
    </source>
</evidence>
<keyword evidence="1 3" id="KW-0732">Signal</keyword>
<dbReference type="Proteomes" id="UP000095329">
    <property type="component" value="Unassembled WGS sequence"/>
</dbReference>
<dbReference type="STRING" id="1306406.J116_015615"/>
<dbReference type="InterPro" id="IPR028994">
    <property type="entry name" value="Integrin_alpha_N"/>
</dbReference>
<protein>
    <recommendedName>
        <fullName evidence="6">FlgD Ig-like domain-containing protein</fullName>
    </recommendedName>
</protein>
<keyword evidence="5" id="KW-1185">Reference proteome</keyword>
<dbReference type="InterPro" id="IPR006311">
    <property type="entry name" value="TAT_signal"/>
</dbReference>